<feature type="region of interest" description="Disordered" evidence="2">
    <location>
        <begin position="816"/>
        <end position="843"/>
    </location>
</feature>
<feature type="coiled-coil region" evidence="1">
    <location>
        <begin position="256"/>
        <end position="283"/>
    </location>
</feature>
<keyword evidence="1" id="KW-0175">Coiled coil</keyword>
<gene>
    <name evidence="3" type="ORF">BYL167_LOCUS13035</name>
</gene>
<evidence type="ECO:0000256" key="1">
    <source>
        <dbReference type="SAM" id="Coils"/>
    </source>
</evidence>
<proteinExistence type="predicted"/>
<organism evidence="3 4">
    <name type="scientific">Rotaria magnacalcarata</name>
    <dbReference type="NCBI Taxonomy" id="392030"/>
    <lineage>
        <taxon>Eukaryota</taxon>
        <taxon>Metazoa</taxon>
        <taxon>Spiralia</taxon>
        <taxon>Gnathifera</taxon>
        <taxon>Rotifera</taxon>
        <taxon>Eurotatoria</taxon>
        <taxon>Bdelloidea</taxon>
        <taxon>Philodinida</taxon>
        <taxon>Philodinidae</taxon>
        <taxon>Rotaria</taxon>
    </lineage>
</organism>
<feature type="compositionally biased region" description="Polar residues" evidence="2">
    <location>
        <begin position="816"/>
        <end position="831"/>
    </location>
</feature>
<comment type="caution">
    <text evidence="3">The sequence shown here is derived from an EMBL/GenBank/DDBJ whole genome shotgun (WGS) entry which is preliminary data.</text>
</comment>
<feature type="coiled-coil region" evidence="1">
    <location>
        <begin position="889"/>
        <end position="916"/>
    </location>
</feature>
<evidence type="ECO:0000313" key="3">
    <source>
        <dbReference type="EMBL" id="CAF3988887.1"/>
    </source>
</evidence>
<protein>
    <submittedName>
        <fullName evidence="3">Uncharacterized protein</fullName>
    </submittedName>
</protein>
<dbReference type="SUPFAM" id="SSF53300">
    <property type="entry name" value="vWA-like"/>
    <property type="match status" value="1"/>
</dbReference>
<dbReference type="InterPro" id="IPR036465">
    <property type="entry name" value="vWFA_dom_sf"/>
</dbReference>
<name>A0A8S2N6K2_9BILA</name>
<sequence>MSRSTFLTKPSSIEANETQNHPTTTNANIDRTSALRFHHRLMPTISTSGRSNETIPVVVVQSSSSSSLAPTTSADTTKTHFTQHKSVVRLNPKLKRNIRGTRRSTGIQPDEVALAEATNDSNFKDDDEEEDKSVTCNKFITITSNVPSEPFDSNRKSPPKPVFQVSRVQSTFDDNTRPLLEKLSISRKDPFMIASSSSSPAPSNSYPSPPTKIFRTEEFILRRQSSEDDPGSIKRRQIEERICKLESVNRDKDSIIHDLQRQLDKATRDLKDAESQIYILQRDKLAMIKTLTTSQDTKSSQGGDLSASSKRTGIFSSDNLCRLIELNLPEGLLPFATNDIEEKLFYKTEYICQNKPIFRSIKYENLYQFQSPNNRWWTLYDTTNSTYKLGTYEWCNAWDVKPILAMSLGMFQHPLGKQVKLQRWKRIIIHKNNNSYAYKSISNTYLKCYYLPSTSACQTNQLTFLFDLTETTNTDEFNEMKLLTKTLLWILFNQTNIALSYYSDTFHMINSFDEKTSARSFEHLFDSIDTINKQLESSKQISVPWTETIHNIVTRIFKRRLLLPVKLVDEIDEFKSLVNDTSDEEIYTEPYPLYYNDEKAIKTVLNITDDLFRGKRSFKKFYDKSNHVLVILTSRSKYLYDYRQQDKQLGEFIAAVPLRIVVIDFNKISNEKFSENIHSAFIHYALNALASSPTAYNYIETYEEFGDVIHGTQLFNYYHRLCHPPEQNLFKDNFTANLIETNDRSSTDCSLLTLFNSEKKNSTLKEKFDYTFYETTDQCFSSPVYRSLGDRNLYVQRTAQGRWLIIRVDPLLPSTMSIQQNDTPAQHQPKTSYDSDDSSSSRSVFNRSDFQTIAPQAINTQFNSIFSEGISSVVKAINYEQMRKSNSQIPFLEDKINDQNKTLNNQQSEISNLHKTLGDLYDQMHHLKSVVNSAPHSPVVRPRPNSAIYDLNQYDSHKKIYFYKSTSPTCIRRRHETTSPQIAQATSLYHDNMLPDDNQTRILQEALHKLNAA</sequence>
<dbReference type="Proteomes" id="UP000681967">
    <property type="component" value="Unassembled WGS sequence"/>
</dbReference>
<evidence type="ECO:0000313" key="4">
    <source>
        <dbReference type="Proteomes" id="UP000681967"/>
    </source>
</evidence>
<accession>A0A8S2N6K2</accession>
<dbReference type="EMBL" id="CAJOBH010004410">
    <property type="protein sequence ID" value="CAF3988887.1"/>
    <property type="molecule type" value="Genomic_DNA"/>
</dbReference>
<reference evidence="3" key="1">
    <citation type="submission" date="2021-02" db="EMBL/GenBank/DDBJ databases">
        <authorList>
            <person name="Nowell W R."/>
        </authorList>
    </citation>
    <scope>NUCLEOTIDE SEQUENCE</scope>
</reference>
<evidence type="ECO:0000256" key="2">
    <source>
        <dbReference type="SAM" id="MobiDB-lite"/>
    </source>
</evidence>
<feature type="region of interest" description="Disordered" evidence="2">
    <location>
        <begin position="1"/>
        <end position="29"/>
    </location>
</feature>
<dbReference type="AlphaFoldDB" id="A0A8S2N6K2"/>
<feature type="non-terminal residue" evidence="3">
    <location>
        <position position="1013"/>
    </location>
</feature>